<reference evidence="1 2" key="1">
    <citation type="journal article" date="2018" name="New Phytol.">
        <title>Phylogenomics of Endogonaceae and evolution of mycorrhizas within Mucoromycota.</title>
        <authorList>
            <person name="Chang Y."/>
            <person name="Desiro A."/>
            <person name="Na H."/>
            <person name="Sandor L."/>
            <person name="Lipzen A."/>
            <person name="Clum A."/>
            <person name="Barry K."/>
            <person name="Grigoriev I.V."/>
            <person name="Martin F.M."/>
            <person name="Stajich J.E."/>
            <person name="Smith M.E."/>
            <person name="Bonito G."/>
            <person name="Spatafora J.W."/>
        </authorList>
    </citation>
    <scope>NUCLEOTIDE SEQUENCE [LARGE SCALE GENOMIC DNA]</scope>
    <source>
        <strain evidence="1 2">GMNB39</strain>
    </source>
</reference>
<organism evidence="1 2">
    <name type="scientific">Jimgerdemannia flammicorona</name>
    <dbReference type="NCBI Taxonomy" id="994334"/>
    <lineage>
        <taxon>Eukaryota</taxon>
        <taxon>Fungi</taxon>
        <taxon>Fungi incertae sedis</taxon>
        <taxon>Mucoromycota</taxon>
        <taxon>Mucoromycotina</taxon>
        <taxon>Endogonomycetes</taxon>
        <taxon>Endogonales</taxon>
        <taxon>Endogonaceae</taxon>
        <taxon>Jimgerdemannia</taxon>
    </lineage>
</organism>
<gene>
    <name evidence="1" type="ORF">BC936DRAFT_138470</name>
</gene>
<dbReference type="AlphaFoldDB" id="A0A433DIB3"/>
<sequence length="733" mass="81403">MADLGLYALKIWDEKEFQKVANIDADVFKAYFALAPLWLEGFARIINEGVGGKNSATYNETVWEFQCSLDGVGAALSIATKHQNLGYGLGSQSTYVYKAIKYIIDLTVGVSYNPVQENGFADIVETGCFRVIFAIDDVNFPAPDCHEQVYSQQKGTDSLWHNVITPFKGGHGVGIASDSSTYGGDDLSMVCWAWAAIGSLNPVSMSPSEDGFEYSDSNYRVEGSTYSIIKTTDEKYLAPFAKWILDYANQIMPFAGESGGVLPSFGDASWAQGSHLYMRAFEIAATLLKTSHPDVASKLKKVANQIYIYQCGGLNSCLTDDPGPLMIDFFDETIPLDNEWVPSSMVSMRHQLRGVVAPDKLILRGKATPNTRGKQPFVMLNCMQTGGHGHADVTNLIAWGVKNQVGLRLPGYDSTPDVLNNAFLLRPSWSPFLNYTQYKDSTWQFSPILPFCWSCWDIWSDQRNIIDVEVMEFDRVAYGKITENYMTRSSQPVNLNGYNSRLFKHTREVALDRETGAMFVFDTVYGLDTIPGTPFQFGQLWQISEVLKNLTNGVIAQDGDYFYINPWSRPANGNGGKSVPYLLQMAGPANTKFENKYWRFHGGMSGDWSQIYHVHTYNTIPVVKNKKISFLSAFYPLSTNASVAHLPKIVTEVNGATGLVKYDDVTIYFGKQTPKSFKVVTNFAFQVGSYKASIQGEPAGGFGGNMVTTCGGTKIKENKHGILQYYEFEDLST</sequence>
<protein>
    <submittedName>
        <fullName evidence="1">Uncharacterized protein</fullName>
    </submittedName>
</protein>
<comment type="caution">
    <text evidence="1">The sequence shown here is derived from an EMBL/GenBank/DDBJ whole genome shotgun (WGS) entry which is preliminary data.</text>
</comment>
<name>A0A433DIB3_9FUNG</name>
<keyword evidence="2" id="KW-1185">Reference proteome</keyword>
<proteinExistence type="predicted"/>
<evidence type="ECO:0000313" key="1">
    <source>
        <dbReference type="EMBL" id="RUP50593.1"/>
    </source>
</evidence>
<accession>A0A433DIB3</accession>
<dbReference type="Proteomes" id="UP000268093">
    <property type="component" value="Unassembled WGS sequence"/>
</dbReference>
<evidence type="ECO:0000313" key="2">
    <source>
        <dbReference type="Proteomes" id="UP000268093"/>
    </source>
</evidence>
<dbReference type="EMBL" id="RBNI01001316">
    <property type="protein sequence ID" value="RUP50593.1"/>
    <property type="molecule type" value="Genomic_DNA"/>
</dbReference>